<accession>A0A919RNM2</accession>
<keyword evidence="2" id="KW-1185">Reference proteome</keyword>
<protein>
    <submittedName>
        <fullName evidence="1">Uncharacterized protein</fullName>
    </submittedName>
</protein>
<dbReference type="AlphaFoldDB" id="A0A919RNM2"/>
<sequence>MLHASNWESNFTFSCVPASKTNRSAPDLKATGDTIVAPNRASAGRCHLLAFRGNLDRLRIGSAQWAAGERRRALEVHLDVTVEEQRLLITHPDLNHLHPPVGQKTIGPPAQPNLSVCFTTPSERMTASRISGSAAA</sequence>
<evidence type="ECO:0000313" key="1">
    <source>
        <dbReference type="EMBL" id="GII97018.1"/>
    </source>
</evidence>
<proteinExistence type="predicted"/>
<gene>
    <name evidence="1" type="ORF">Ssi02_72490</name>
</gene>
<organism evidence="1 2">
    <name type="scientific">Sinosporangium siamense</name>
    <dbReference type="NCBI Taxonomy" id="1367973"/>
    <lineage>
        <taxon>Bacteria</taxon>
        <taxon>Bacillati</taxon>
        <taxon>Actinomycetota</taxon>
        <taxon>Actinomycetes</taxon>
        <taxon>Streptosporangiales</taxon>
        <taxon>Streptosporangiaceae</taxon>
        <taxon>Sinosporangium</taxon>
    </lineage>
</organism>
<dbReference type="EMBL" id="BOOW01000053">
    <property type="protein sequence ID" value="GII97018.1"/>
    <property type="molecule type" value="Genomic_DNA"/>
</dbReference>
<reference evidence="1" key="1">
    <citation type="submission" date="2021-01" db="EMBL/GenBank/DDBJ databases">
        <title>Whole genome shotgun sequence of Sinosporangium siamense NBRC 109515.</title>
        <authorList>
            <person name="Komaki H."/>
            <person name="Tamura T."/>
        </authorList>
    </citation>
    <scope>NUCLEOTIDE SEQUENCE</scope>
    <source>
        <strain evidence="1">NBRC 109515</strain>
    </source>
</reference>
<comment type="caution">
    <text evidence="1">The sequence shown here is derived from an EMBL/GenBank/DDBJ whole genome shotgun (WGS) entry which is preliminary data.</text>
</comment>
<evidence type="ECO:0000313" key="2">
    <source>
        <dbReference type="Proteomes" id="UP000606172"/>
    </source>
</evidence>
<dbReference type="Proteomes" id="UP000606172">
    <property type="component" value="Unassembled WGS sequence"/>
</dbReference>
<name>A0A919RNM2_9ACTN</name>